<keyword evidence="1" id="KW-0732">Signal</keyword>
<dbReference type="Gene3D" id="3.30.565.40">
    <property type="entry name" value="Fervidobacterium nodosum Rt17-B1 like"/>
    <property type="match status" value="1"/>
</dbReference>
<dbReference type="RefSeq" id="WP_005103199.1">
    <property type="nucleotide sequence ID" value="NZ_CABIYT010000008.1"/>
</dbReference>
<feature type="chain" id="PRO_5042740071" evidence="1">
    <location>
        <begin position="22"/>
        <end position="320"/>
    </location>
</feature>
<organism evidence="4 5">
    <name type="scientific">Acinetobacter lwoffii</name>
    <dbReference type="NCBI Taxonomy" id="28090"/>
    <lineage>
        <taxon>Bacteria</taxon>
        <taxon>Pseudomonadati</taxon>
        <taxon>Pseudomonadota</taxon>
        <taxon>Gammaproteobacteria</taxon>
        <taxon>Moraxellales</taxon>
        <taxon>Moraxellaceae</taxon>
        <taxon>Acinetobacter</taxon>
    </lineage>
</organism>
<feature type="domain" description="DUF3298" evidence="2">
    <location>
        <begin position="212"/>
        <end position="290"/>
    </location>
</feature>
<reference evidence="3" key="2">
    <citation type="submission" date="2023-07" db="EMBL/GenBank/DDBJ databases">
        <title>Dynamics of blaOXA-23 gene transmission in Acinetobacter spp. from contaminated veterinary surfaces.</title>
        <authorList>
            <person name="Moreira Da Silva J."/>
            <person name="Menezes J."/>
            <person name="Fernandes L."/>
            <person name="Marques C."/>
            <person name="Amaral A."/>
            <person name="Timofte D."/>
            <person name="Pomba C."/>
        </authorList>
    </citation>
    <scope>NUCLEOTIDE SEQUENCE</scope>
    <source>
        <strain evidence="3">CMVB11Z4A1</strain>
    </source>
</reference>
<evidence type="ECO:0000313" key="4">
    <source>
        <dbReference type="EMBL" id="QKU22681.1"/>
    </source>
</evidence>
<dbReference type="EMBL" id="JAUUUS010000086">
    <property type="protein sequence ID" value="MDP1447515.1"/>
    <property type="molecule type" value="Genomic_DNA"/>
</dbReference>
<proteinExistence type="predicted"/>
<protein>
    <submittedName>
        <fullName evidence="4">DUF3298 domain-containing protein</fullName>
    </submittedName>
    <submittedName>
        <fullName evidence="3">RsiV family protein</fullName>
    </submittedName>
</protein>
<evidence type="ECO:0000313" key="3">
    <source>
        <dbReference type="EMBL" id="MDP1447515.1"/>
    </source>
</evidence>
<dbReference type="InterPro" id="IPR021729">
    <property type="entry name" value="DUF3298"/>
</dbReference>
<dbReference type="Gene3D" id="3.90.640.20">
    <property type="entry name" value="Heat-shock cognate protein, ATPase"/>
    <property type="match status" value="1"/>
</dbReference>
<dbReference type="EMBL" id="CP054803">
    <property type="protein sequence ID" value="QKU22681.1"/>
    <property type="molecule type" value="Genomic_DNA"/>
</dbReference>
<dbReference type="InterPro" id="IPR037126">
    <property type="entry name" value="PdaC/RsiV-like_sf"/>
</dbReference>
<evidence type="ECO:0000256" key="1">
    <source>
        <dbReference type="SAM" id="SignalP"/>
    </source>
</evidence>
<name>A0A6N1MW04_ACILW</name>
<gene>
    <name evidence="4" type="ORF">FOB19_15550</name>
    <name evidence="3" type="ORF">Q8G51_06760</name>
</gene>
<dbReference type="PROSITE" id="PS51257">
    <property type="entry name" value="PROKAR_LIPOPROTEIN"/>
    <property type="match status" value="1"/>
</dbReference>
<accession>A0A6N1MW04</accession>
<evidence type="ECO:0000313" key="5">
    <source>
        <dbReference type="Proteomes" id="UP000509126"/>
    </source>
</evidence>
<sequence>MPKYKNIFCLSILASAILLSACQPKSNEPEESSTSEVVQAEAEALKLNGDTEKLKLAMPECEDKSCPEISIERLNSNQSFIDEWIDQQILQQLKNILSVDAIEPAKVSAASEADVAASEPKAALATVTTPKQELEQQTQPYMQTFLNLDKELKALSASHSISLMIKPKILTSGDPLATVVLNSSYYLGGAHGASAQTYYNFDLEQKKLVKLDDIIAAKQKAQLEARAYDAFKNWVVESKLAKDVAEYEQAWKFKLTDNFYLAQQGLVLQYAEYEIGPYVVGLPRLMIPYEQLQGVLKPEYLPKTEKAASEAQPASAAKAK</sequence>
<reference evidence="4 5" key="1">
    <citation type="submission" date="2019-11" db="EMBL/GenBank/DDBJ databases">
        <title>FDA dAtabase for Regulatory Grade micrObial Sequences (FDA-ARGOS): Supporting development and validation of Infectious Disease Dx tests.</title>
        <authorList>
            <person name="Patel R."/>
            <person name="Rucinski S."/>
            <person name="Tallon L."/>
            <person name="Sadzewicz L."/>
            <person name="Vavikolanu K."/>
            <person name="Mehta A."/>
            <person name="Aluvathingal J."/>
            <person name="Nadendla S."/>
            <person name="Nandy P."/>
            <person name="Geyer C."/>
            <person name="Yan Y."/>
            <person name="Sichtig H."/>
        </authorList>
    </citation>
    <scope>NUCLEOTIDE SEQUENCE [LARGE SCALE GENOMIC DNA]</scope>
    <source>
        <strain evidence="4 5">FDAARGOS_557</strain>
    </source>
</reference>
<dbReference type="AlphaFoldDB" id="A0A6N1MW04"/>
<evidence type="ECO:0000259" key="2">
    <source>
        <dbReference type="Pfam" id="PF11738"/>
    </source>
</evidence>
<feature type="signal peptide" evidence="1">
    <location>
        <begin position="1"/>
        <end position="21"/>
    </location>
</feature>
<dbReference type="Pfam" id="PF11738">
    <property type="entry name" value="DUF3298"/>
    <property type="match status" value="1"/>
</dbReference>
<dbReference type="Proteomes" id="UP000509126">
    <property type="component" value="Chromosome"/>
</dbReference>
<dbReference type="Proteomes" id="UP001242129">
    <property type="component" value="Unassembled WGS sequence"/>
</dbReference>